<dbReference type="GO" id="GO:0003677">
    <property type="term" value="F:DNA binding"/>
    <property type="evidence" value="ECO:0007669"/>
    <property type="project" value="InterPro"/>
</dbReference>
<accession>A0A4V1ALM7</accession>
<sequence>MAVKRRDRLINITSFLLEHPNHPVTAKSFIEKYGCAKSSLSKDIKIIRHNFAVRGIGRVHTQVGATGGVTYTPKVSPKRTKAIISSIIKDLNNHDRYLPGGYVYMSDILSRPYTLEQIGDVIATQYLDKPVDKVLTMNGKGLIAPSVAKALGVSFIPSAHQSKISDGATINVNYFSASSHQLHNLVLPQRSLKEGSNVLIVDDYLKEGSTINGIINLIKAFHCKLAGIAILADGSNGHLNFDHPYQSLIRINPNEGQIKASFGNLFDKKNN</sequence>
<feature type="domain" description="Phosphoribosyltransferase" evidence="1">
    <location>
        <begin position="132"/>
        <end position="252"/>
    </location>
</feature>
<evidence type="ECO:0000259" key="2">
    <source>
        <dbReference type="Pfam" id="PF09182"/>
    </source>
</evidence>
<name>A0A4V1ALM7_9LACO</name>
<organism evidence="3 4">
    <name type="scientific">Acetilactobacillus jinshanensis</name>
    <dbReference type="NCBI Taxonomy" id="1720083"/>
    <lineage>
        <taxon>Bacteria</taxon>
        <taxon>Bacillati</taxon>
        <taxon>Bacillota</taxon>
        <taxon>Bacilli</taxon>
        <taxon>Lactobacillales</taxon>
        <taxon>Lactobacillaceae</taxon>
        <taxon>Acetilactobacillus</taxon>
    </lineage>
</organism>
<dbReference type="Pfam" id="PF00156">
    <property type="entry name" value="Pribosyltran"/>
    <property type="match status" value="1"/>
</dbReference>
<dbReference type="SUPFAM" id="SSF46785">
    <property type="entry name" value="Winged helix' DNA-binding domain"/>
    <property type="match status" value="1"/>
</dbReference>
<dbReference type="InterPro" id="IPR036390">
    <property type="entry name" value="WH_DNA-bd_sf"/>
</dbReference>
<dbReference type="AlphaFoldDB" id="A0A4V1ALM7"/>
<dbReference type="KEGG" id="lji:ELX58_03065"/>
<dbReference type="PANTHER" id="PTHR43864:SF2">
    <property type="entry name" value="PUR OPERON REPRESSOR"/>
    <property type="match status" value="1"/>
</dbReference>
<dbReference type="InterPro" id="IPR050118">
    <property type="entry name" value="Pur/Pyrimidine_PRTase"/>
</dbReference>
<dbReference type="Pfam" id="PF09182">
    <property type="entry name" value="PuR_N"/>
    <property type="match status" value="1"/>
</dbReference>
<dbReference type="InterPro" id="IPR015265">
    <property type="entry name" value="PuR_N"/>
</dbReference>
<dbReference type="Proteomes" id="UP000294321">
    <property type="component" value="Chromosome"/>
</dbReference>
<feature type="domain" description="Bacterial purine repressor N-terminal" evidence="2">
    <location>
        <begin position="4"/>
        <end position="73"/>
    </location>
</feature>
<dbReference type="SUPFAM" id="SSF53271">
    <property type="entry name" value="PRTase-like"/>
    <property type="match status" value="1"/>
</dbReference>
<dbReference type="EMBL" id="CP034726">
    <property type="protein sequence ID" value="QBP18139.1"/>
    <property type="molecule type" value="Genomic_DNA"/>
</dbReference>
<dbReference type="PANTHER" id="PTHR43864">
    <property type="entry name" value="HYPOXANTHINE/GUANINE PHOSPHORIBOSYLTRANSFERASE"/>
    <property type="match status" value="1"/>
</dbReference>
<gene>
    <name evidence="3" type="primary">purR</name>
    <name evidence="3" type="ORF">ELX58_03065</name>
</gene>
<dbReference type="CDD" id="cd06223">
    <property type="entry name" value="PRTases_typeI"/>
    <property type="match status" value="1"/>
</dbReference>
<dbReference type="Gene3D" id="1.10.10.10">
    <property type="entry name" value="Winged helix-like DNA-binding domain superfamily/Winged helix DNA-binding domain"/>
    <property type="match status" value="1"/>
</dbReference>
<dbReference type="InterPro" id="IPR029057">
    <property type="entry name" value="PRTase-like"/>
</dbReference>
<dbReference type="InterPro" id="IPR000836">
    <property type="entry name" value="PRTase_dom"/>
</dbReference>
<dbReference type="RefSeq" id="WP_133441696.1">
    <property type="nucleotide sequence ID" value="NZ_CP034726.1"/>
</dbReference>
<proteinExistence type="predicted"/>
<protein>
    <submittedName>
        <fullName evidence="3">Pur operon repressor</fullName>
    </submittedName>
</protein>
<dbReference type="InterPro" id="IPR036388">
    <property type="entry name" value="WH-like_DNA-bd_sf"/>
</dbReference>
<keyword evidence="4" id="KW-1185">Reference proteome</keyword>
<dbReference type="Gene3D" id="3.40.50.2020">
    <property type="match status" value="1"/>
</dbReference>
<evidence type="ECO:0000313" key="4">
    <source>
        <dbReference type="Proteomes" id="UP000294321"/>
    </source>
</evidence>
<evidence type="ECO:0000313" key="3">
    <source>
        <dbReference type="EMBL" id="QBP18139.1"/>
    </source>
</evidence>
<evidence type="ECO:0000259" key="1">
    <source>
        <dbReference type="Pfam" id="PF00156"/>
    </source>
</evidence>
<reference evidence="4" key="1">
    <citation type="submission" date="2018-12" db="EMBL/GenBank/DDBJ databases">
        <title>A new species of lactobacillus.</title>
        <authorList>
            <person name="Jian Y."/>
            <person name="Xin L."/>
            <person name="Hong Z.J."/>
            <person name="Ming L.Z."/>
            <person name="Hong X.Z."/>
        </authorList>
    </citation>
    <scope>NUCLEOTIDE SEQUENCE [LARGE SCALE GENOMIC DNA]</scope>
    <source>
        <strain evidence="4">HSLZ-75</strain>
    </source>
</reference>
<dbReference type="OrthoDB" id="4213751at2"/>
<dbReference type="GO" id="GO:0006355">
    <property type="term" value="P:regulation of DNA-templated transcription"/>
    <property type="evidence" value="ECO:0007669"/>
    <property type="project" value="InterPro"/>
</dbReference>